<reference evidence="7" key="1">
    <citation type="submission" date="2010-05" db="EMBL/GenBank/DDBJ databases">
        <title>The draft genome of Desulfonatronospira thiodismutans ASO3-1.</title>
        <authorList>
            <consortium name="US DOE Joint Genome Institute (JGI-PGF)"/>
            <person name="Lucas S."/>
            <person name="Copeland A."/>
            <person name="Lapidus A."/>
            <person name="Cheng J.-F."/>
            <person name="Bruce D."/>
            <person name="Goodwin L."/>
            <person name="Pitluck S."/>
            <person name="Chertkov O."/>
            <person name="Brettin T."/>
            <person name="Detter J.C."/>
            <person name="Han C."/>
            <person name="Land M.L."/>
            <person name="Hauser L."/>
            <person name="Kyrpides N."/>
            <person name="Mikhailova N."/>
            <person name="Muyzer G."/>
            <person name="Woyke T."/>
        </authorList>
    </citation>
    <scope>NUCLEOTIDE SEQUENCE [LARGE SCALE GENOMIC DNA]</scope>
    <source>
        <strain evidence="7">ASO3-1</strain>
    </source>
</reference>
<feature type="modified residue" description="N6-(pyridoxal phosphate)lysine" evidence="5">
    <location>
        <position position="232"/>
    </location>
</feature>
<dbReference type="GO" id="GO:0006535">
    <property type="term" value="P:cysteine biosynthetic process from serine"/>
    <property type="evidence" value="ECO:0007669"/>
    <property type="project" value="TreeGrafter"/>
</dbReference>
<dbReference type="PANTHER" id="PTHR43797">
    <property type="entry name" value="HOMOCYSTEINE/CYSTEINE SYNTHASE"/>
    <property type="match status" value="1"/>
</dbReference>
<evidence type="ECO:0000313" key="7">
    <source>
        <dbReference type="EMBL" id="EFI35041.1"/>
    </source>
</evidence>
<comment type="cofactor">
    <cofactor evidence="1 6">
        <name>pyridoxal 5'-phosphate</name>
        <dbReference type="ChEBI" id="CHEBI:597326"/>
    </cofactor>
</comment>
<dbReference type="InterPro" id="IPR000277">
    <property type="entry name" value="Cys/Met-Metab_PyrdxlP-dep_enz"/>
</dbReference>
<keyword evidence="8" id="KW-1185">Reference proteome</keyword>
<dbReference type="GO" id="GO:0030170">
    <property type="term" value="F:pyridoxal phosphate binding"/>
    <property type="evidence" value="ECO:0007669"/>
    <property type="project" value="InterPro"/>
</dbReference>
<dbReference type="GO" id="GO:0005737">
    <property type="term" value="C:cytoplasm"/>
    <property type="evidence" value="ECO:0007669"/>
    <property type="project" value="TreeGrafter"/>
</dbReference>
<evidence type="ECO:0000256" key="2">
    <source>
        <dbReference type="ARBA" id="ARBA00009077"/>
    </source>
</evidence>
<dbReference type="InterPro" id="IPR015424">
    <property type="entry name" value="PyrdxlP-dep_Trfase"/>
</dbReference>
<dbReference type="InterPro" id="IPR015422">
    <property type="entry name" value="PyrdxlP-dep_Trfase_small"/>
</dbReference>
<proteinExistence type="inferred from homology"/>
<evidence type="ECO:0000313" key="8">
    <source>
        <dbReference type="Proteomes" id="UP000005496"/>
    </source>
</evidence>
<dbReference type="Gene3D" id="3.90.1150.10">
    <property type="entry name" value="Aspartate Aminotransferase, domain 1"/>
    <property type="match status" value="1"/>
</dbReference>
<comment type="similarity">
    <text evidence="2 6">Belongs to the trans-sulfuration enzymes family.</text>
</comment>
<name>D6SQL5_9BACT</name>
<dbReference type="GO" id="GO:0071269">
    <property type="term" value="P:L-homocysteine biosynthetic process"/>
    <property type="evidence" value="ECO:0007669"/>
    <property type="project" value="TreeGrafter"/>
</dbReference>
<dbReference type="EMBL" id="ACJN02000002">
    <property type="protein sequence ID" value="EFI35041.1"/>
    <property type="molecule type" value="Genomic_DNA"/>
</dbReference>
<dbReference type="Pfam" id="PF01053">
    <property type="entry name" value="Cys_Met_Meta_PP"/>
    <property type="match status" value="1"/>
</dbReference>
<dbReference type="Proteomes" id="UP000005496">
    <property type="component" value="Unassembled WGS sequence"/>
</dbReference>
<dbReference type="InterPro" id="IPR006235">
    <property type="entry name" value="OAc-hSer/O-AcSer_sulfhydrylase"/>
</dbReference>
<evidence type="ECO:0000256" key="4">
    <source>
        <dbReference type="ARBA" id="ARBA00022898"/>
    </source>
</evidence>
<dbReference type="FunFam" id="3.40.640.10:FF:000035">
    <property type="entry name" value="O-succinylhomoserine sulfhydrylase"/>
    <property type="match status" value="1"/>
</dbReference>
<sequence>MSRKDWKTETISLHGGHTPDVATRSRAVPIYQSTSFVFSDSQDAASLFSLKPEVWAPRLNLDTEGLRPDDFAPEATGNIYTRIMNPTTDVLEKRMALLEGGVGAVATSSGSSAITYAVMNICESGDHIVSSSSLYGGTYNLFRHTLPRYGISTTFVDATSPQSFADAVTDKTKCMFVETVGNPGLDTPDLAELAATAHRAGVPLIVDNTVPTPVLCRPFESGADIVVHSLTKFCGGHGNSIGGVIVDSGNFDWKAPDRFYMLTQPDPSYGGVVWSEAVGRAAYIIRARTVLLRDTGACISPFNSFLILQGIETLAMRMERHSQNARATARYLKDHPAVSWVLYPGLDNHPTHEQARRYLQGGFGALVGFGIKGGLEAGRRFIDRLKLFSHLANIGDARSLAIHPASTTHAQLTEEEQKSAGVSPDFIRLSIGLEHIDDILADLEQALG</sequence>
<dbReference type="InterPro" id="IPR015421">
    <property type="entry name" value="PyrdxlP-dep_Trfase_major"/>
</dbReference>
<protein>
    <submittedName>
        <fullName evidence="7">O-acetylhomoserine/O-acetylserine sulfhydrylase</fullName>
        <ecNumber evidence="7">2.5.1.49</ecNumber>
    </submittedName>
</protein>
<dbReference type="AlphaFoldDB" id="D6SQL5"/>
<gene>
    <name evidence="7" type="ORF">Dthio_PD2435</name>
</gene>
<evidence type="ECO:0000256" key="1">
    <source>
        <dbReference type="ARBA" id="ARBA00001933"/>
    </source>
</evidence>
<dbReference type="eggNOG" id="COG2873">
    <property type="taxonomic scope" value="Bacteria"/>
</dbReference>
<dbReference type="GO" id="GO:0004124">
    <property type="term" value="F:cysteine synthase activity"/>
    <property type="evidence" value="ECO:0007669"/>
    <property type="project" value="TreeGrafter"/>
</dbReference>
<keyword evidence="3 7" id="KW-0808">Transferase</keyword>
<dbReference type="SUPFAM" id="SSF53383">
    <property type="entry name" value="PLP-dependent transferases"/>
    <property type="match status" value="1"/>
</dbReference>
<dbReference type="NCBIfam" id="TIGR01326">
    <property type="entry name" value="OAH_OAS_sulfhy"/>
    <property type="match status" value="1"/>
</dbReference>
<comment type="caution">
    <text evidence="7">The sequence shown here is derived from an EMBL/GenBank/DDBJ whole genome shotgun (WGS) entry which is preliminary data.</text>
</comment>
<dbReference type="PANTHER" id="PTHR43797:SF2">
    <property type="entry name" value="HOMOCYSTEINE_CYSTEINE SYNTHASE"/>
    <property type="match status" value="1"/>
</dbReference>
<dbReference type="Gene3D" id="3.40.640.10">
    <property type="entry name" value="Type I PLP-dependent aspartate aminotransferase-like (Major domain)"/>
    <property type="match status" value="1"/>
</dbReference>
<evidence type="ECO:0000256" key="3">
    <source>
        <dbReference type="ARBA" id="ARBA00022679"/>
    </source>
</evidence>
<dbReference type="OrthoDB" id="9805807at2"/>
<dbReference type="PIRSF" id="PIRSF001434">
    <property type="entry name" value="CGS"/>
    <property type="match status" value="1"/>
</dbReference>
<evidence type="ECO:0000256" key="5">
    <source>
        <dbReference type="PIRSR" id="PIRSR001434-2"/>
    </source>
</evidence>
<dbReference type="CDD" id="cd00614">
    <property type="entry name" value="CGS_like"/>
    <property type="match status" value="1"/>
</dbReference>
<dbReference type="GO" id="GO:0003961">
    <property type="term" value="F:O-acetylhomoserine aminocarboxypropyltransferase activity"/>
    <property type="evidence" value="ECO:0007669"/>
    <property type="project" value="UniProtKB-EC"/>
</dbReference>
<accession>D6SQL5</accession>
<keyword evidence="4 5" id="KW-0663">Pyridoxal phosphate</keyword>
<dbReference type="RefSeq" id="WP_008870355.1">
    <property type="nucleotide sequence ID" value="NZ_ACJN02000002.1"/>
</dbReference>
<dbReference type="GO" id="GO:0019346">
    <property type="term" value="P:transsulfuration"/>
    <property type="evidence" value="ECO:0007669"/>
    <property type="project" value="InterPro"/>
</dbReference>
<organism evidence="7 8">
    <name type="scientific">Desulfonatronospira thiodismutans ASO3-1</name>
    <dbReference type="NCBI Taxonomy" id="555779"/>
    <lineage>
        <taxon>Bacteria</taxon>
        <taxon>Pseudomonadati</taxon>
        <taxon>Thermodesulfobacteriota</taxon>
        <taxon>Desulfovibrionia</taxon>
        <taxon>Desulfovibrionales</taxon>
        <taxon>Desulfonatronovibrionaceae</taxon>
        <taxon>Desulfonatronospira</taxon>
    </lineage>
</organism>
<evidence type="ECO:0000256" key="6">
    <source>
        <dbReference type="RuleBase" id="RU362118"/>
    </source>
</evidence>
<dbReference type="EC" id="2.5.1.49" evidence="7"/>